<dbReference type="InterPro" id="IPR037144">
    <property type="entry name" value="Peptidase_M1_pepN_C_sf"/>
</dbReference>
<dbReference type="EC" id="3.4.11.2" evidence="4 13"/>
<comment type="catalytic activity">
    <reaction evidence="1">
        <text>Release of an N-terminal amino acid, Xaa-|-Yaa- from a peptide, amide or arylamide. Xaa is preferably Ala, but may be most amino acids including Pro (slow action). When a terminal hydrophobic residue is followed by a prolyl residue, the two may be released as an intact Xaa-Pro dipeptide.</text>
        <dbReference type="EC" id="3.4.11.2"/>
    </reaction>
</comment>
<dbReference type="InterPro" id="IPR042097">
    <property type="entry name" value="Aminopeptidase_N-like_N_sf"/>
</dbReference>
<dbReference type="RefSeq" id="WP_211936170.1">
    <property type="nucleotide sequence ID" value="NZ_CP073078.1"/>
</dbReference>
<dbReference type="Gene3D" id="1.10.390.10">
    <property type="entry name" value="Neutral Protease Domain 2"/>
    <property type="match status" value="1"/>
</dbReference>
<comment type="function">
    <text evidence="12">Aminopeptidase N is involved in the degradation of intracellular peptides generated by protein breakdown during normal growth as well as in response to nutrient starvation.</text>
</comment>
<evidence type="ECO:0000256" key="3">
    <source>
        <dbReference type="ARBA" id="ARBA00010136"/>
    </source>
</evidence>
<evidence type="ECO:0000256" key="6">
    <source>
        <dbReference type="ARBA" id="ARBA00022438"/>
    </source>
</evidence>
<dbReference type="Pfam" id="PF17432">
    <property type="entry name" value="DUF3458_C"/>
    <property type="match status" value="1"/>
</dbReference>
<dbReference type="InterPro" id="IPR012779">
    <property type="entry name" value="Peptidase_M1_pepN"/>
</dbReference>
<dbReference type="Pfam" id="PF17900">
    <property type="entry name" value="Peptidase_M1_N"/>
    <property type="match status" value="1"/>
</dbReference>
<feature type="domain" description="Peptidase M1 membrane alanine aminopeptidase" evidence="14">
    <location>
        <begin position="228"/>
        <end position="441"/>
    </location>
</feature>
<gene>
    <name evidence="18" type="primary">pepN</name>
    <name evidence="18" type="ORF">KCG34_13515</name>
</gene>
<evidence type="ECO:0000256" key="2">
    <source>
        <dbReference type="ARBA" id="ARBA00001947"/>
    </source>
</evidence>
<feature type="domain" description="Peptidase M1 alanyl aminopeptidase C-terminal" evidence="16">
    <location>
        <begin position="556"/>
        <end position="874"/>
    </location>
</feature>
<keyword evidence="8" id="KW-0479">Metal-binding</keyword>
<evidence type="ECO:0000313" key="19">
    <source>
        <dbReference type="Proteomes" id="UP000676409"/>
    </source>
</evidence>
<dbReference type="Proteomes" id="UP000676409">
    <property type="component" value="Chromosome"/>
</dbReference>
<dbReference type="AlphaFoldDB" id="A0A975ISV3"/>
<evidence type="ECO:0000256" key="13">
    <source>
        <dbReference type="NCBIfam" id="TIGR02414"/>
    </source>
</evidence>
<evidence type="ECO:0000259" key="14">
    <source>
        <dbReference type="Pfam" id="PF01433"/>
    </source>
</evidence>
<dbReference type="InterPro" id="IPR001930">
    <property type="entry name" value="Peptidase_M1"/>
</dbReference>
<evidence type="ECO:0000256" key="7">
    <source>
        <dbReference type="ARBA" id="ARBA00022670"/>
    </source>
</evidence>
<dbReference type="KEGG" id="caul:KCG34_13515"/>
<dbReference type="GO" id="GO:0008237">
    <property type="term" value="F:metallopeptidase activity"/>
    <property type="evidence" value="ECO:0007669"/>
    <property type="project" value="UniProtKB-UniRule"/>
</dbReference>
<dbReference type="FunFam" id="3.30.2010.30:FF:000002">
    <property type="entry name" value="Putative aminopeptidase N"/>
    <property type="match status" value="1"/>
</dbReference>
<accession>A0A975ISV3</accession>
<comment type="cofactor">
    <cofactor evidence="2">
        <name>Zn(2+)</name>
        <dbReference type="ChEBI" id="CHEBI:29105"/>
    </cofactor>
</comment>
<dbReference type="Gene3D" id="1.25.50.10">
    <property type="entry name" value="Peptidase M1, alanyl aminopeptidase, C-terminal domain"/>
    <property type="match status" value="1"/>
</dbReference>
<evidence type="ECO:0000256" key="1">
    <source>
        <dbReference type="ARBA" id="ARBA00000098"/>
    </source>
</evidence>
<dbReference type="SUPFAM" id="SSF55486">
    <property type="entry name" value="Metalloproteases ('zincins'), catalytic domain"/>
    <property type="match status" value="1"/>
</dbReference>
<dbReference type="Gene3D" id="3.30.2010.30">
    <property type="match status" value="1"/>
</dbReference>
<evidence type="ECO:0000256" key="4">
    <source>
        <dbReference type="ARBA" id="ARBA00012564"/>
    </source>
</evidence>
<dbReference type="FunFam" id="2.60.40.1730:FF:000005">
    <property type="entry name" value="Aminopeptidase N"/>
    <property type="match status" value="1"/>
</dbReference>
<dbReference type="PANTHER" id="PTHR46322:SF1">
    <property type="entry name" value="PUROMYCIN-SENSITIVE AMINOPEPTIDASE"/>
    <property type="match status" value="1"/>
</dbReference>
<feature type="domain" description="Aminopeptidase N-like N-terminal" evidence="17">
    <location>
        <begin position="66"/>
        <end position="189"/>
    </location>
</feature>
<dbReference type="Pfam" id="PF11940">
    <property type="entry name" value="DUF3458"/>
    <property type="match status" value="1"/>
</dbReference>
<dbReference type="GO" id="GO:0006508">
    <property type="term" value="P:proteolysis"/>
    <property type="evidence" value="ECO:0007669"/>
    <property type="project" value="UniProtKB-UniRule"/>
</dbReference>
<evidence type="ECO:0000256" key="12">
    <source>
        <dbReference type="ARBA" id="ARBA00059739"/>
    </source>
</evidence>
<organism evidence="18 19">
    <name type="scientific">Phenylobacterium montanum</name>
    <dbReference type="NCBI Taxonomy" id="2823693"/>
    <lineage>
        <taxon>Bacteria</taxon>
        <taxon>Pseudomonadati</taxon>
        <taxon>Pseudomonadota</taxon>
        <taxon>Alphaproteobacteria</taxon>
        <taxon>Caulobacterales</taxon>
        <taxon>Caulobacteraceae</taxon>
        <taxon>Phenylobacterium</taxon>
    </lineage>
</organism>
<keyword evidence="19" id="KW-1185">Reference proteome</keyword>
<dbReference type="Gene3D" id="2.60.40.1840">
    <property type="match status" value="1"/>
</dbReference>
<dbReference type="SUPFAM" id="SSF63737">
    <property type="entry name" value="Leukotriene A4 hydrolase N-terminal domain"/>
    <property type="match status" value="1"/>
</dbReference>
<evidence type="ECO:0000256" key="11">
    <source>
        <dbReference type="ARBA" id="ARBA00023049"/>
    </source>
</evidence>
<evidence type="ECO:0000313" key="18">
    <source>
        <dbReference type="EMBL" id="QUD86118.1"/>
    </source>
</evidence>
<dbReference type="PANTHER" id="PTHR46322">
    <property type="entry name" value="PUROMYCIN-SENSITIVE AMINOPEPTIDASE"/>
    <property type="match status" value="1"/>
</dbReference>
<keyword evidence="7" id="KW-0645">Protease</keyword>
<comment type="similarity">
    <text evidence="3">Belongs to the peptidase M1 family.</text>
</comment>
<dbReference type="EMBL" id="CP073078">
    <property type="protein sequence ID" value="QUD86118.1"/>
    <property type="molecule type" value="Genomic_DNA"/>
</dbReference>
<evidence type="ECO:0000259" key="15">
    <source>
        <dbReference type="Pfam" id="PF11940"/>
    </source>
</evidence>
<dbReference type="Gene3D" id="2.60.40.1730">
    <property type="entry name" value="tricorn interacting facor f3 domain"/>
    <property type="match status" value="1"/>
</dbReference>
<keyword evidence="6 18" id="KW-0031">Aminopeptidase</keyword>
<keyword evidence="11" id="KW-0482">Metalloprotease</keyword>
<dbReference type="InterPro" id="IPR024601">
    <property type="entry name" value="Peptidase_M1_pepN_C"/>
</dbReference>
<dbReference type="PRINTS" id="PR00756">
    <property type="entry name" value="ALADIPTASE"/>
</dbReference>
<dbReference type="FunFam" id="2.60.40.1840:FF:000001">
    <property type="entry name" value="Aminopeptidase N"/>
    <property type="match status" value="1"/>
</dbReference>
<evidence type="ECO:0000256" key="9">
    <source>
        <dbReference type="ARBA" id="ARBA00022801"/>
    </source>
</evidence>
<dbReference type="InterPro" id="IPR014782">
    <property type="entry name" value="Peptidase_M1_dom"/>
</dbReference>
<evidence type="ECO:0000256" key="10">
    <source>
        <dbReference type="ARBA" id="ARBA00022833"/>
    </source>
</evidence>
<protein>
    <recommendedName>
        <fullName evidence="5 13">Aminopeptidase N</fullName>
        <ecNumber evidence="4 13">3.4.11.2</ecNumber>
    </recommendedName>
</protein>
<evidence type="ECO:0000256" key="8">
    <source>
        <dbReference type="ARBA" id="ARBA00022723"/>
    </source>
</evidence>
<dbReference type="GO" id="GO:0008270">
    <property type="term" value="F:zinc ion binding"/>
    <property type="evidence" value="ECO:0007669"/>
    <property type="project" value="InterPro"/>
</dbReference>
<dbReference type="GO" id="GO:0016285">
    <property type="term" value="F:alanyl aminopeptidase activity"/>
    <property type="evidence" value="ECO:0007669"/>
    <property type="project" value="UniProtKB-EC"/>
</dbReference>
<dbReference type="InterPro" id="IPR045357">
    <property type="entry name" value="Aminopeptidase_N-like_N"/>
</dbReference>
<sequence length="875" mass="96575">MRTETPQPIRLSDYRPPAFLVDEVHLDFQLEPNATRVRSRLTLRRNGEHAEPLRLDGVRLKPVSVAIDGRPLAEDAYAITPEDLTIASVPDAFVLETEVEIDPEGNKALEGLYMSGGRFCSQCEAEGFRKITWFPDRPDVLARYTVRIEADQAAFPRLLSNGNLTQSGALAGGRHFAIWTDPFPKPCYLFALVAGELDELADSFVTMSGRQVELRIYVDPGMAQRALYAMDSLKRSMKWDEETFGREYDLDLFMIVAVRDFNFGAMENKGLNVFNSSLLLADPETATDFDYERIEGVVAHEYFHNWTGNRITCRDWFQLCLKEGLTVFRDQSFSGDMRGAVVQRIKDVKALRARQFPEDAGPLAHQVRPSSYLKIDNFYTATIYEKGAEVIRMLKTILGAEMFRKGMDLYFERWDGHATTVEAFIQCFADVSGKDLSAFFAWYEQAGTPKLEVDAAYDAEAKALELTLSQATAPTPGQPDKQPLPLPVALGLLDLDGEVLSFRQEGTLAPATEAVVVLDQARQTLRFEGVASEPAVSVLRGFSAPVRVVSAAPAKHRYVQLAADPDLFNRWEAGQDLARDLILARAAGEPDEVGEERFAEAMGRALNDQAAEPAFKALLLSLPSESDLAVISAPADPAAIREARESLRARLAIHLGDQLRRLHGGLQEAGEFSASAEAAGRRALRNAALELLAADPRAINVDRAVGHFQAAGNMTDAMGGLAALMLMGGEPFEQALTAFYERWKAEPLVIDKWFAVQARSPSEDALGRVLGLTTHPDFDAKNPNRFRALVGTFAAGNPARFHDPSGDGYRFLADQILAVDGFNPMTAARLVEPLGGWRRYRPELGALMRAQLERIVATEGLSKNVFELASRALEG</sequence>
<name>A0A975ISV3_9CAUL</name>
<dbReference type="Pfam" id="PF01433">
    <property type="entry name" value="Peptidase_M1"/>
    <property type="match status" value="1"/>
</dbReference>
<proteinExistence type="inferred from homology"/>
<evidence type="ECO:0000259" key="16">
    <source>
        <dbReference type="Pfam" id="PF17432"/>
    </source>
</evidence>
<dbReference type="InterPro" id="IPR027268">
    <property type="entry name" value="Peptidase_M4/M1_CTD_sf"/>
</dbReference>
<reference evidence="18" key="1">
    <citation type="submission" date="2021-04" db="EMBL/GenBank/DDBJ databases">
        <title>The complete genome sequence of Caulobacter sp. S6.</title>
        <authorList>
            <person name="Tang Y."/>
            <person name="Ouyang W."/>
            <person name="Liu Q."/>
            <person name="Huang B."/>
            <person name="Guo Z."/>
            <person name="Lei P."/>
        </authorList>
    </citation>
    <scope>NUCLEOTIDE SEQUENCE</scope>
    <source>
        <strain evidence="18">S6</strain>
    </source>
</reference>
<dbReference type="CDD" id="cd09600">
    <property type="entry name" value="M1_APN"/>
    <property type="match status" value="1"/>
</dbReference>
<feature type="domain" description="Peptidase M1 alanyl aminopeptidase Ig-like fold" evidence="15">
    <location>
        <begin position="447"/>
        <end position="548"/>
    </location>
</feature>
<keyword evidence="9 18" id="KW-0378">Hydrolase</keyword>
<keyword evidence="10" id="KW-0862">Zinc</keyword>
<evidence type="ECO:0000259" key="17">
    <source>
        <dbReference type="Pfam" id="PF17900"/>
    </source>
</evidence>
<dbReference type="NCBIfam" id="TIGR02414">
    <property type="entry name" value="pepN_proteo"/>
    <property type="match status" value="1"/>
</dbReference>
<dbReference type="InterPro" id="IPR038438">
    <property type="entry name" value="PepN_Ig-like_sf"/>
</dbReference>
<evidence type="ECO:0000256" key="5">
    <source>
        <dbReference type="ARBA" id="ARBA00015611"/>
    </source>
</evidence>
<dbReference type="InterPro" id="IPR035414">
    <property type="entry name" value="Peptidase_M1_pepN_Ig-like"/>
</dbReference>